<feature type="transmembrane region" description="Helical" evidence="2">
    <location>
        <begin position="59"/>
        <end position="79"/>
    </location>
</feature>
<sequence>MSGHLLPSTHRQPQDNHHLVQPHSQPDFEQDGQNFHQTNSPMTSERFSSGPLWAAKLNLRLLSISFDAVLLITVLTLIAGSSPDATTIILFGPLTCMAFAWSFVDAVYLCTRNRRGHEPITRMKFDLVLCLAFVIASSLIGYLGTTDHAVPTLDQTTDEPHLATRALFCFGIAEVFVHSLLFVIAHQEWKASTNEFQISSTPSADDPLPASTWTVPSPKSGPGRREIVVLRDEEEGLLADAPRPSSG</sequence>
<feature type="transmembrane region" description="Helical" evidence="2">
    <location>
        <begin position="165"/>
        <end position="185"/>
    </location>
</feature>
<keyword evidence="4" id="KW-1185">Reference proteome</keyword>
<organism evidence="3 4">
    <name type="scientific">Fusarium falciforme</name>
    <dbReference type="NCBI Taxonomy" id="195108"/>
    <lineage>
        <taxon>Eukaryota</taxon>
        <taxon>Fungi</taxon>
        <taxon>Dikarya</taxon>
        <taxon>Ascomycota</taxon>
        <taxon>Pezizomycotina</taxon>
        <taxon>Sordariomycetes</taxon>
        <taxon>Hypocreomycetidae</taxon>
        <taxon>Hypocreales</taxon>
        <taxon>Nectriaceae</taxon>
        <taxon>Fusarium</taxon>
        <taxon>Fusarium solani species complex</taxon>
    </lineage>
</organism>
<feature type="region of interest" description="Disordered" evidence="1">
    <location>
        <begin position="1"/>
        <end position="43"/>
    </location>
</feature>
<feature type="compositionally biased region" description="Polar residues" evidence="1">
    <location>
        <begin position="31"/>
        <end position="43"/>
    </location>
</feature>
<reference evidence="3" key="1">
    <citation type="submission" date="2022-09" db="EMBL/GenBank/DDBJ databases">
        <title>Fusarium specimens isolated from Avocado Roots.</title>
        <authorList>
            <person name="Stajich J."/>
            <person name="Roper C."/>
            <person name="Heimlech-Rivalta G."/>
        </authorList>
    </citation>
    <scope>NUCLEOTIDE SEQUENCE</scope>
    <source>
        <strain evidence="3">A02</strain>
    </source>
</reference>
<keyword evidence="2" id="KW-0812">Transmembrane</keyword>
<evidence type="ECO:0000313" key="3">
    <source>
        <dbReference type="EMBL" id="KAJ4197806.1"/>
    </source>
</evidence>
<name>A0A9W8V5I9_9HYPO</name>
<keyword evidence="2" id="KW-0472">Membrane</keyword>
<evidence type="ECO:0000256" key="2">
    <source>
        <dbReference type="SAM" id="Phobius"/>
    </source>
</evidence>
<feature type="transmembrane region" description="Helical" evidence="2">
    <location>
        <begin position="85"/>
        <end position="104"/>
    </location>
</feature>
<evidence type="ECO:0008006" key="5">
    <source>
        <dbReference type="Google" id="ProtNLM"/>
    </source>
</evidence>
<proteinExistence type="predicted"/>
<gene>
    <name evidence="3" type="ORF">NW755_000502</name>
</gene>
<comment type="caution">
    <text evidence="3">The sequence shown here is derived from an EMBL/GenBank/DDBJ whole genome shotgun (WGS) entry which is preliminary data.</text>
</comment>
<evidence type="ECO:0000256" key="1">
    <source>
        <dbReference type="SAM" id="MobiDB-lite"/>
    </source>
</evidence>
<protein>
    <recommendedName>
        <fullName evidence="5">MARVEL domain-containing protein</fullName>
    </recommendedName>
</protein>
<dbReference type="EMBL" id="JAOQAV010000001">
    <property type="protein sequence ID" value="KAJ4197806.1"/>
    <property type="molecule type" value="Genomic_DNA"/>
</dbReference>
<accession>A0A9W8V5I9</accession>
<keyword evidence="2" id="KW-1133">Transmembrane helix</keyword>
<evidence type="ECO:0000313" key="4">
    <source>
        <dbReference type="Proteomes" id="UP001152087"/>
    </source>
</evidence>
<feature type="region of interest" description="Disordered" evidence="1">
    <location>
        <begin position="198"/>
        <end position="225"/>
    </location>
</feature>
<feature type="transmembrane region" description="Helical" evidence="2">
    <location>
        <begin position="125"/>
        <end position="145"/>
    </location>
</feature>
<dbReference type="Proteomes" id="UP001152087">
    <property type="component" value="Unassembled WGS sequence"/>
</dbReference>
<dbReference type="AlphaFoldDB" id="A0A9W8V5I9"/>